<accession>A0A8I2YTU4</accession>
<dbReference type="Pfam" id="PF00106">
    <property type="entry name" value="adh_short"/>
    <property type="match status" value="1"/>
</dbReference>
<dbReference type="OrthoDB" id="542013at2759"/>
<dbReference type="InterPro" id="IPR002347">
    <property type="entry name" value="SDR_fam"/>
</dbReference>
<sequence length="333" mass="37241">MWALRLLLTTRNEAKCKQAKQDVEQCSVTNNIEAWSLELGSFDSVRKFADRIQSEGFPINAFIANASIATFTYVKMQDGWETMLQVNYLSTALLSILMLPHLIKSMMASDTARLVIVTSDAHFRANKLKGVANWPSILRKLNDDEYCTASDALYTQGCDVHSPCLATTCQVLQVMFVREPASWLPNPTPVSTTSINPGFCHSHLTRSIESNLVMKLMVHVGKALLARTTEMGSRALVHPAVEPSERDRHGRYVSCVEVAKESDYALSEEGKEISRHLWPGQVVIINVILRIVRRICLPPSDYQQKLCVSRTKLSTKDTSVVDCGTRCVCQYAK</sequence>
<dbReference type="Gene3D" id="3.40.50.720">
    <property type="entry name" value="NAD(P)-binding Rossmann-like Domain"/>
    <property type="match status" value="1"/>
</dbReference>
<keyword evidence="3" id="KW-1185">Reference proteome</keyword>
<dbReference type="GO" id="GO:0016491">
    <property type="term" value="F:oxidoreductase activity"/>
    <property type="evidence" value="ECO:0007669"/>
    <property type="project" value="UniProtKB-KW"/>
</dbReference>
<dbReference type="PANTHER" id="PTHR43157">
    <property type="entry name" value="PHOSPHATIDYLINOSITOL-GLYCAN BIOSYNTHESIS CLASS F PROTEIN-RELATED"/>
    <property type="match status" value="1"/>
</dbReference>
<protein>
    <submittedName>
        <fullName evidence="2">Short-chain dehydrogenase</fullName>
    </submittedName>
</protein>
<dbReference type="Proteomes" id="UP000683000">
    <property type="component" value="Unassembled WGS sequence"/>
</dbReference>
<keyword evidence="1" id="KW-0560">Oxidoreductase</keyword>
<organism evidence="2 3">
    <name type="scientific">Boletus reticuloceps</name>
    <dbReference type="NCBI Taxonomy" id="495285"/>
    <lineage>
        <taxon>Eukaryota</taxon>
        <taxon>Fungi</taxon>
        <taxon>Dikarya</taxon>
        <taxon>Basidiomycota</taxon>
        <taxon>Agaricomycotina</taxon>
        <taxon>Agaricomycetes</taxon>
        <taxon>Agaricomycetidae</taxon>
        <taxon>Boletales</taxon>
        <taxon>Boletineae</taxon>
        <taxon>Boletaceae</taxon>
        <taxon>Boletoideae</taxon>
        <taxon>Boletus</taxon>
    </lineage>
</organism>
<evidence type="ECO:0000256" key="1">
    <source>
        <dbReference type="ARBA" id="ARBA00023002"/>
    </source>
</evidence>
<dbReference type="PANTHER" id="PTHR43157:SF31">
    <property type="entry name" value="PHOSPHATIDYLINOSITOL-GLYCAN BIOSYNTHESIS CLASS F PROTEIN"/>
    <property type="match status" value="1"/>
</dbReference>
<dbReference type="SUPFAM" id="SSF51735">
    <property type="entry name" value="NAD(P)-binding Rossmann-fold domains"/>
    <property type="match status" value="1"/>
</dbReference>
<reference evidence="2" key="1">
    <citation type="submission" date="2021-03" db="EMBL/GenBank/DDBJ databases">
        <title>Evolutionary innovations through gain and loss of genes in the ectomycorrhizal Boletales.</title>
        <authorList>
            <person name="Wu G."/>
            <person name="Miyauchi S."/>
            <person name="Morin E."/>
            <person name="Yang Z.-L."/>
            <person name="Xu J."/>
            <person name="Martin F.M."/>
        </authorList>
    </citation>
    <scope>NUCLEOTIDE SEQUENCE</scope>
    <source>
        <strain evidence="2">BR01</strain>
    </source>
</reference>
<name>A0A8I2YTU4_9AGAM</name>
<dbReference type="EMBL" id="JAGFBS010000010">
    <property type="protein sequence ID" value="KAG6377252.1"/>
    <property type="molecule type" value="Genomic_DNA"/>
</dbReference>
<gene>
    <name evidence="2" type="ORF">JVT61DRAFT_1312</name>
</gene>
<evidence type="ECO:0000313" key="2">
    <source>
        <dbReference type="EMBL" id="KAG6377252.1"/>
    </source>
</evidence>
<proteinExistence type="predicted"/>
<comment type="caution">
    <text evidence="2">The sequence shown here is derived from an EMBL/GenBank/DDBJ whole genome shotgun (WGS) entry which is preliminary data.</text>
</comment>
<dbReference type="InterPro" id="IPR036291">
    <property type="entry name" value="NAD(P)-bd_dom_sf"/>
</dbReference>
<evidence type="ECO:0000313" key="3">
    <source>
        <dbReference type="Proteomes" id="UP000683000"/>
    </source>
</evidence>
<dbReference type="AlphaFoldDB" id="A0A8I2YTU4"/>